<dbReference type="PROSITE" id="PS50931">
    <property type="entry name" value="HTH_LYSR"/>
    <property type="match status" value="1"/>
</dbReference>
<dbReference type="Gene3D" id="1.10.10.10">
    <property type="entry name" value="Winged helix-like DNA-binding domain superfamily/Winged helix DNA-binding domain"/>
    <property type="match status" value="1"/>
</dbReference>
<dbReference type="PRINTS" id="PR00039">
    <property type="entry name" value="HTHLYSR"/>
</dbReference>
<dbReference type="InterPro" id="IPR036390">
    <property type="entry name" value="WH_DNA-bd_sf"/>
</dbReference>
<dbReference type="SUPFAM" id="SSF53850">
    <property type="entry name" value="Periplasmic binding protein-like II"/>
    <property type="match status" value="1"/>
</dbReference>
<dbReference type="InterPro" id="IPR036388">
    <property type="entry name" value="WH-like_DNA-bd_sf"/>
</dbReference>
<evidence type="ECO:0000313" key="7">
    <source>
        <dbReference type="Proteomes" id="UP000830055"/>
    </source>
</evidence>
<proteinExistence type="inferred from homology"/>
<keyword evidence="2" id="KW-0805">Transcription regulation</keyword>
<dbReference type="RefSeq" id="WP_284153574.1">
    <property type="nucleotide sequence ID" value="NZ_AP025516.1"/>
</dbReference>
<dbReference type="Pfam" id="PF03466">
    <property type="entry name" value="LysR_substrate"/>
    <property type="match status" value="1"/>
</dbReference>
<evidence type="ECO:0000256" key="3">
    <source>
        <dbReference type="ARBA" id="ARBA00023125"/>
    </source>
</evidence>
<dbReference type="PANTHER" id="PTHR30126:SF64">
    <property type="entry name" value="HTH-TYPE TRANSCRIPTIONAL REGULATOR CITR"/>
    <property type="match status" value="1"/>
</dbReference>
<keyword evidence="4" id="KW-0804">Transcription</keyword>
<accession>A0ABN6M4H4</accession>
<dbReference type="NCBIfam" id="NF040786">
    <property type="entry name" value="LysR_Sec_metab"/>
    <property type="match status" value="1"/>
</dbReference>
<comment type="similarity">
    <text evidence="1">Belongs to the LysR transcriptional regulatory family.</text>
</comment>
<reference evidence="6 7" key="1">
    <citation type="submission" date="2022-01" db="EMBL/GenBank/DDBJ databases">
        <title>Desulfofustis limnae sp. nov., a novel mesophilic sulfate-reducing bacterium isolated from marsh soil.</title>
        <authorList>
            <person name="Watanabe M."/>
            <person name="Takahashi A."/>
            <person name="Kojima H."/>
            <person name="Fukui M."/>
        </authorList>
    </citation>
    <scope>NUCLEOTIDE SEQUENCE [LARGE SCALE GENOMIC DNA]</scope>
    <source>
        <strain evidence="6 7">PPLL</strain>
    </source>
</reference>
<evidence type="ECO:0000256" key="4">
    <source>
        <dbReference type="ARBA" id="ARBA00023163"/>
    </source>
</evidence>
<dbReference type="SUPFAM" id="SSF46785">
    <property type="entry name" value="Winged helix' DNA-binding domain"/>
    <property type="match status" value="1"/>
</dbReference>
<dbReference type="Pfam" id="PF00126">
    <property type="entry name" value="HTH_1"/>
    <property type="match status" value="1"/>
</dbReference>
<gene>
    <name evidence="6" type="ORF">DPPLL_08530</name>
</gene>
<dbReference type="EMBL" id="AP025516">
    <property type="protein sequence ID" value="BDD86488.1"/>
    <property type="molecule type" value="Genomic_DNA"/>
</dbReference>
<keyword evidence="7" id="KW-1185">Reference proteome</keyword>
<dbReference type="InterPro" id="IPR000847">
    <property type="entry name" value="LysR_HTH_N"/>
</dbReference>
<evidence type="ECO:0000256" key="2">
    <source>
        <dbReference type="ARBA" id="ARBA00023015"/>
    </source>
</evidence>
<organism evidence="6 7">
    <name type="scientific">Desulfofustis limnaeus</name>
    <dbReference type="NCBI Taxonomy" id="2740163"/>
    <lineage>
        <taxon>Bacteria</taxon>
        <taxon>Pseudomonadati</taxon>
        <taxon>Thermodesulfobacteriota</taxon>
        <taxon>Desulfobulbia</taxon>
        <taxon>Desulfobulbales</taxon>
        <taxon>Desulfocapsaceae</taxon>
        <taxon>Desulfofustis</taxon>
    </lineage>
</organism>
<dbReference type="Proteomes" id="UP000830055">
    <property type="component" value="Chromosome"/>
</dbReference>
<protein>
    <submittedName>
        <fullName evidence="6">LysR family transcriptional regulator</fullName>
    </submittedName>
</protein>
<dbReference type="PANTHER" id="PTHR30126">
    <property type="entry name" value="HTH-TYPE TRANSCRIPTIONAL REGULATOR"/>
    <property type="match status" value="1"/>
</dbReference>
<sequence>METRHLRIFVTVYQTRSFTKAAEQLFTSQPTVSEHMHNLEEKLGCRLFDRLGRSIAPTPEAQLLFPKAMALLDEMDRLKETLAAATKQVAGDLTIGASTIPGAYLLPEQAAAFKQTYPGVSFTIVINDSAEIIKRVNDHRLYLGVVGAKIPSTRLNYTAFAGDELILASRIDQGLPDEIEVSLLTSYDFLIREEGSGTGRHVQQFLNQAGLPQTELRIRARLGSSTAIKEAVKAGLGVAVISRTAIRDELATGTLQETRIKGLDMHRSFYIVTPRKRTMPNHYQVFLDYLQASPPVVPAP</sequence>
<dbReference type="InterPro" id="IPR005119">
    <property type="entry name" value="LysR_subst-bd"/>
</dbReference>
<evidence type="ECO:0000313" key="6">
    <source>
        <dbReference type="EMBL" id="BDD86488.1"/>
    </source>
</evidence>
<keyword evidence="3" id="KW-0238">DNA-binding</keyword>
<feature type="domain" description="HTH lysR-type" evidence="5">
    <location>
        <begin position="1"/>
        <end position="58"/>
    </location>
</feature>
<name>A0ABN6M4H4_9BACT</name>
<dbReference type="Gene3D" id="3.40.190.10">
    <property type="entry name" value="Periplasmic binding protein-like II"/>
    <property type="match status" value="2"/>
</dbReference>
<evidence type="ECO:0000256" key="1">
    <source>
        <dbReference type="ARBA" id="ARBA00009437"/>
    </source>
</evidence>
<evidence type="ECO:0000259" key="5">
    <source>
        <dbReference type="PROSITE" id="PS50931"/>
    </source>
</evidence>
<dbReference type="InterPro" id="IPR047788">
    <property type="entry name" value="LysR-like_Sec_metab"/>
</dbReference>